<keyword evidence="2" id="KW-1185">Reference proteome</keyword>
<comment type="caution">
    <text evidence="1">The sequence shown here is derived from an EMBL/GenBank/DDBJ whole genome shotgun (WGS) entry which is preliminary data.</text>
</comment>
<accession>A0AAW4LF29</accession>
<dbReference type="PANTHER" id="PTHR33221:SF2">
    <property type="entry name" value="TRANSCRIPTIONAL REGULATOR"/>
    <property type="match status" value="1"/>
</dbReference>
<dbReference type="AlphaFoldDB" id="A0AAW4LF29"/>
<dbReference type="InterPro" id="IPR036388">
    <property type="entry name" value="WH-like_DNA-bd_sf"/>
</dbReference>
<dbReference type="GO" id="GO:0005829">
    <property type="term" value="C:cytosol"/>
    <property type="evidence" value="ECO:0007669"/>
    <property type="project" value="TreeGrafter"/>
</dbReference>
<dbReference type="RefSeq" id="WP_214172547.1">
    <property type="nucleotide sequence ID" value="NZ_JAHCVJ010000007.1"/>
</dbReference>
<name>A0AAW4LF29_9BACT</name>
<dbReference type="PANTHER" id="PTHR33221">
    <property type="entry name" value="WINGED HELIX-TURN-HELIX TRANSCRIPTIONAL REGULATOR, RRF2 FAMILY"/>
    <property type="match status" value="1"/>
</dbReference>
<proteinExistence type="predicted"/>
<dbReference type="Pfam" id="PF02082">
    <property type="entry name" value="Rrf2"/>
    <property type="match status" value="1"/>
</dbReference>
<dbReference type="InterPro" id="IPR036390">
    <property type="entry name" value="WH_DNA-bd_sf"/>
</dbReference>
<dbReference type="SUPFAM" id="SSF46785">
    <property type="entry name" value="Winged helix' DNA-binding domain"/>
    <property type="match status" value="1"/>
</dbReference>
<dbReference type="GO" id="GO:0003700">
    <property type="term" value="F:DNA-binding transcription factor activity"/>
    <property type="evidence" value="ECO:0007669"/>
    <property type="project" value="TreeGrafter"/>
</dbReference>
<organism evidence="1 2">
    <name type="scientific">Geoanaerobacter pelophilus</name>
    <dbReference type="NCBI Taxonomy" id="60036"/>
    <lineage>
        <taxon>Bacteria</taxon>
        <taxon>Pseudomonadati</taxon>
        <taxon>Thermodesulfobacteriota</taxon>
        <taxon>Desulfuromonadia</taxon>
        <taxon>Geobacterales</taxon>
        <taxon>Geobacteraceae</taxon>
        <taxon>Geoanaerobacter</taxon>
    </lineage>
</organism>
<dbReference type="InterPro" id="IPR000944">
    <property type="entry name" value="Tscrpt_reg_Rrf2"/>
</dbReference>
<dbReference type="PROSITE" id="PS51197">
    <property type="entry name" value="HTH_RRF2_2"/>
    <property type="match status" value="1"/>
</dbReference>
<protein>
    <submittedName>
        <fullName evidence="1">Rrf2 family transcriptional regulator</fullName>
    </submittedName>
</protein>
<dbReference type="Gene3D" id="1.10.10.10">
    <property type="entry name" value="Winged helix-like DNA-binding domain superfamily/Winged helix DNA-binding domain"/>
    <property type="match status" value="1"/>
</dbReference>
<evidence type="ECO:0000313" key="1">
    <source>
        <dbReference type="EMBL" id="MBT0665771.1"/>
    </source>
</evidence>
<sequence length="134" mass="14459">MMELTRKGEYAIRGIIHLAKLKPGSVALISEIAESTGVPQTFLAKILQSFAKIGLVNSFRGTGGGFVLGRSPSQITLLEVVEAVEGPIMPNRCMMDATGCEFNSTCLVHPVWREVQSKVVEILGSVTIEELAKN</sequence>
<reference evidence="1 2" key="1">
    <citation type="submission" date="2021-05" db="EMBL/GenBank/DDBJ databases">
        <title>The draft genome of Geobacter pelophilus DSM 12255.</title>
        <authorList>
            <person name="Xu Z."/>
            <person name="Masuda Y."/>
            <person name="Itoh H."/>
            <person name="Senoo K."/>
        </authorList>
    </citation>
    <scope>NUCLEOTIDE SEQUENCE [LARGE SCALE GENOMIC DNA]</scope>
    <source>
        <strain evidence="1 2">DSM 12255</strain>
    </source>
</reference>
<dbReference type="EMBL" id="JAHCVJ010000007">
    <property type="protein sequence ID" value="MBT0665771.1"/>
    <property type="molecule type" value="Genomic_DNA"/>
</dbReference>
<dbReference type="Proteomes" id="UP000811899">
    <property type="component" value="Unassembled WGS sequence"/>
</dbReference>
<gene>
    <name evidence="1" type="ORF">KI809_15785</name>
</gene>
<evidence type="ECO:0000313" key="2">
    <source>
        <dbReference type="Proteomes" id="UP000811899"/>
    </source>
</evidence>
<dbReference type="NCBIfam" id="TIGR00738">
    <property type="entry name" value="rrf2_super"/>
    <property type="match status" value="1"/>
</dbReference>